<evidence type="ECO:0000256" key="6">
    <source>
        <dbReference type="ARBA" id="ARBA00022448"/>
    </source>
</evidence>
<evidence type="ECO:0000259" key="19">
    <source>
        <dbReference type="Pfam" id="PF00361"/>
    </source>
</evidence>
<reference evidence="20" key="2">
    <citation type="journal article" date="2020" name="Genomics">
        <title>Contribution to the mitogenome diversity in Delphacinae: Phylogenetic and ecological implications.</title>
        <authorList>
            <person name="Huang Y.-X."/>
            <person name="Ren F.-J."/>
            <person name="Bartlett C.R."/>
            <person name="Wei Y.-S."/>
            <person name="Qin D.-Z."/>
        </authorList>
    </citation>
    <scope>NUCLEOTIDE SEQUENCE</scope>
</reference>
<evidence type="ECO:0000313" key="20">
    <source>
        <dbReference type="EMBL" id="QBZ38069.1"/>
    </source>
</evidence>
<feature type="transmembrane region" description="Helical" evidence="18">
    <location>
        <begin position="57"/>
        <end position="79"/>
    </location>
</feature>
<evidence type="ECO:0000256" key="15">
    <source>
        <dbReference type="ARBA" id="ARBA00023128"/>
    </source>
</evidence>
<geneLocation type="mitochondrion" evidence="20"/>
<dbReference type="PANTHER" id="PTHR46552">
    <property type="entry name" value="NADH-UBIQUINONE OXIDOREDUCTASE CHAIN 2"/>
    <property type="match status" value="1"/>
</dbReference>
<feature type="transmembrane region" description="Helical" evidence="18">
    <location>
        <begin position="299"/>
        <end position="318"/>
    </location>
</feature>
<reference evidence="20" key="1">
    <citation type="submission" date="2018-05" db="EMBL/GenBank/DDBJ databases">
        <authorList>
            <person name="Huang Y."/>
            <person name="Qin D."/>
        </authorList>
    </citation>
    <scope>NUCLEOTIDE SEQUENCE</scope>
</reference>
<evidence type="ECO:0000256" key="16">
    <source>
        <dbReference type="ARBA" id="ARBA00023136"/>
    </source>
</evidence>
<keyword evidence="10 18" id="KW-1278">Translocase</keyword>
<evidence type="ECO:0000256" key="17">
    <source>
        <dbReference type="ARBA" id="ARBA00049551"/>
    </source>
</evidence>
<dbReference type="EMBL" id="MH293454">
    <property type="protein sequence ID" value="QBZ38069.1"/>
    <property type="molecule type" value="Genomic_DNA"/>
</dbReference>
<evidence type="ECO:0000256" key="2">
    <source>
        <dbReference type="ARBA" id="ARBA00004448"/>
    </source>
</evidence>
<comment type="subcellular location">
    <subcellularLocation>
        <location evidence="2 18">Mitochondrion inner membrane</location>
        <topology evidence="2 18">Multi-pass membrane protein</topology>
    </subcellularLocation>
</comment>
<dbReference type="GO" id="GO:0008137">
    <property type="term" value="F:NADH dehydrogenase (ubiquinone) activity"/>
    <property type="evidence" value="ECO:0007669"/>
    <property type="project" value="UniProtKB-EC"/>
</dbReference>
<keyword evidence="14 18" id="KW-0830">Ubiquinone</keyword>
<sequence length="319" mass="37133">MKLNSSNLLCLMIMFMSTMMSLMVNNWLFMWILMEINLFMFMPLMSKKKINDQSIKYFIIQSFSSHLLIFSMLMVSISLTPSKNSLLVMISLIMKIGMAPFHLWMPELMTKMSWNECFLLTSPLKITPMILISKLTSMKLMLTPMMLSLLTGSLSGLNQTCLKKVMAFSSIFNLTWMASSFFFSKKMMLLFLVIYSTLTIKIMFFFKKMNIQFMNQINQLELNKSVKINLMVLSISGLPPMMGFFPKWMILKEMSVTSNIMCFLMITTSMLSMFMYIQINSISFSNFAMKKKNLMNNKIKSFSSINLIYIPVSLIFWLN</sequence>
<keyword evidence="11 18" id="KW-0249">Electron transport</keyword>
<proteinExistence type="inferred from homology"/>
<dbReference type="Pfam" id="PF00361">
    <property type="entry name" value="Proton_antipo_M"/>
    <property type="match status" value="1"/>
</dbReference>
<feature type="transmembrane region" description="Helical" evidence="18">
    <location>
        <begin position="189"/>
        <end position="207"/>
    </location>
</feature>
<keyword evidence="13 18" id="KW-0520">NAD</keyword>
<keyword evidence="9 18" id="KW-0999">Mitochondrion inner membrane</keyword>
<keyword evidence="7 18" id="KW-0679">Respiratory chain</keyword>
<keyword evidence="16 18" id="KW-0472">Membrane</keyword>
<dbReference type="GO" id="GO:0006120">
    <property type="term" value="P:mitochondrial electron transport, NADH to ubiquinone"/>
    <property type="evidence" value="ECO:0007669"/>
    <property type="project" value="InterPro"/>
</dbReference>
<evidence type="ECO:0000256" key="11">
    <source>
        <dbReference type="ARBA" id="ARBA00022982"/>
    </source>
</evidence>
<comment type="function">
    <text evidence="1">Core subunit of the mitochondrial membrane respiratory chain NADH dehydrogenase (Complex I) that is believed to belong to the minimal assembly required for catalysis. Complex I functions in the transfer of electrons from NADH to the respiratory chain. The immediate electron acceptor for the enzyme is believed to be ubiquinone.</text>
</comment>
<accession>A0A7S4YYU7</accession>
<evidence type="ECO:0000256" key="8">
    <source>
        <dbReference type="ARBA" id="ARBA00022692"/>
    </source>
</evidence>
<comment type="similarity">
    <text evidence="3 18">Belongs to the complex I subunit 2 family.</text>
</comment>
<evidence type="ECO:0000256" key="7">
    <source>
        <dbReference type="ARBA" id="ARBA00022660"/>
    </source>
</evidence>
<organism evidence="20">
    <name type="scientific">Bambusiphaga luodianensis</name>
    <dbReference type="NCBI Taxonomy" id="871414"/>
    <lineage>
        <taxon>Eukaryota</taxon>
        <taxon>Metazoa</taxon>
        <taxon>Ecdysozoa</taxon>
        <taxon>Arthropoda</taxon>
        <taxon>Hexapoda</taxon>
        <taxon>Insecta</taxon>
        <taxon>Pterygota</taxon>
        <taxon>Neoptera</taxon>
        <taxon>Paraneoptera</taxon>
        <taxon>Hemiptera</taxon>
        <taxon>Auchenorrhyncha</taxon>
        <taxon>Fulgoroidea</taxon>
        <taxon>Delphacidae</taxon>
        <taxon>Delphacinae</taxon>
        <taxon>Bambusiphaga</taxon>
    </lineage>
</organism>
<evidence type="ECO:0000256" key="1">
    <source>
        <dbReference type="ARBA" id="ARBA00003257"/>
    </source>
</evidence>
<evidence type="ECO:0000256" key="12">
    <source>
        <dbReference type="ARBA" id="ARBA00022989"/>
    </source>
</evidence>
<evidence type="ECO:0000256" key="4">
    <source>
        <dbReference type="ARBA" id="ARBA00012944"/>
    </source>
</evidence>
<protein>
    <recommendedName>
        <fullName evidence="5 18">NADH-ubiquinone oxidoreductase chain 2</fullName>
        <ecNumber evidence="4 18">7.1.1.2</ecNumber>
    </recommendedName>
</protein>
<keyword evidence="15 18" id="KW-0496">Mitochondrion</keyword>
<dbReference type="InterPro" id="IPR001750">
    <property type="entry name" value="ND/Mrp_TM"/>
</dbReference>
<feature type="transmembrane region" description="Helical" evidence="18">
    <location>
        <begin position="256"/>
        <end position="279"/>
    </location>
</feature>
<dbReference type="InterPro" id="IPR050175">
    <property type="entry name" value="Complex_I_Subunit_2"/>
</dbReference>
<evidence type="ECO:0000256" key="13">
    <source>
        <dbReference type="ARBA" id="ARBA00023027"/>
    </source>
</evidence>
<evidence type="ECO:0000256" key="9">
    <source>
        <dbReference type="ARBA" id="ARBA00022792"/>
    </source>
</evidence>
<keyword evidence="8 18" id="KW-0812">Transmembrane</keyword>
<evidence type="ECO:0000256" key="5">
    <source>
        <dbReference type="ARBA" id="ARBA00021008"/>
    </source>
</evidence>
<dbReference type="AlphaFoldDB" id="A0A7S4YYU7"/>
<feature type="domain" description="NADH:quinone oxidoreductase/Mrp antiporter transmembrane" evidence="19">
    <location>
        <begin position="25"/>
        <end position="271"/>
    </location>
</feature>
<evidence type="ECO:0000256" key="3">
    <source>
        <dbReference type="ARBA" id="ARBA00007012"/>
    </source>
</evidence>
<dbReference type="EC" id="7.1.1.2" evidence="4 18"/>
<keyword evidence="12 18" id="KW-1133">Transmembrane helix</keyword>
<feature type="transmembrane region" description="Helical" evidence="18">
    <location>
        <begin position="85"/>
        <end position="105"/>
    </location>
</feature>
<evidence type="ECO:0000256" key="10">
    <source>
        <dbReference type="ARBA" id="ARBA00022967"/>
    </source>
</evidence>
<evidence type="ECO:0000256" key="18">
    <source>
        <dbReference type="RuleBase" id="RU003403"/>
    </source>
</evidence>
<comment type="catalytic activity">
    <reaction evidence="17 18">
        <text>a ubiquinone + NADH + 5 H(+)(in) = a ubiquinol + NAD(+) + 4 H(+)(out)</text>
        <dbReference type="Rhea" id="RHEA:29091"/>
        <dbReference type="Rhea" id="RHEA-COMP:9565"/>
        <dbReference type="Rhea" id="RHEA-COMP:9566"/>
        <dbReference type="ChEBI" id="CHEBI:15378"/>
        <dbReference type="ChEBI" id="CHEBI:16389"/>
        <dbReference type="ChEBI" id="CHEBI:17976"/>
        <dbReference type="ChEBI" id="CHEBI:57540"/>
        <dbReference type="ChEBI" id="CHEBI:57945"/>
        <dbReference type="EC" id="7.1.1.2"/>
    </reaction>
</comment>
<feature type="transmembrane region" description="Helical" evidence="18">
    <location>
        <begin position="228"/>
        <end position="250"/>
    </location>
</feature>
<name>A0A7S4YYU7_9HEMI</name>
<dbReference type="GO" id="GO:0005743">
    <property type="term" value="C:mitochondrial inner membrane"/>
    <property type="evidence" value="ECO:0007669"/>
    <property type="project" value="UniProtKB-SubCell"/>
</dbReference>
<keyword evidence="6" id="KW-0813">Transport</keyword>
<dbReference type="PRINTS" id="PR01436">
    <property type="entry name" value="NADHDHGNASE2"/>
</dbReference>
<dbReference type="PANTHER" id="PTHR46552:SF1">
    <property type="entry name" value="NADH-UBIQUINONE OXIDOREDUCTASE CHAIN 2"/>
    <property type="match status" value="1"/>
</dbReference>
<dbReference type="InterPro" id="IPR003917">
    <property type="entry name" value="NADH_UbQ_OxRdtase_chain2"/>
</dbReference>
<evidence type="ECO:0000256" key="14">
    <source>
        <dbReference type="ARBA" id="ARBA00023075"/>
    </source>
</evidence>
<comment type="function">
    <text evidence="18">Core subunit of the mitochondrial membrane respiratory chain NADH dehydrogenase (Complex I) which catalyzes electron transfer from NADH through the respiratory chain, using ubiquinone as an electron acceptor. Essential for the catalytic activity and assembly of complex I.</text>
</comment>
<feature type="transmembrane region" description="Helical" evidence="18">
    <location>
        <begin position="29"/>
        <end position="45"/>
    </location>
</feature>
<gene>
    <name evidence="20" type="primary">ND2</name>
</gene>